<dbReference type="PRINTS" id="PR00380">
    <property type="entry name" value="KINESINHEAVY"/>
</dbReference>
<feature type="compositionally biased region" description="Polar residues" evidence="6">
    <location>
        <begin position="638"/>
        <end position="655"/>
    </location>
</feature>
<protein>
    <submittedName>
        <fullName evidence="8">Putative Unc104-like kinesin</fullName>
    </submittedName>
</protein>
<keyword evidence="9" id="KW-1185">Reference proteome</keyword>
<evidence type="ECO:0000256" key="2">
    <source>
        <dbReference type="ARBA" id="ARBA00022840"/>
    </source>
</evidence>
<dbReference type="OrthoDB" id="3176171at2759"/>
<dbReference type="SUPFAM" id="SSF52540">
    <property type="entry name" value="P-loop containing nucleoside triphosphate hydrolases"/>
    <property type="match status" value="2"/>
</dbReference>
<dbReference type="Pfam" id="PF00498">
    <property type="entry name" value="FHA"/>
    <property type="match status" value="1"/>
</dbReference>
<evidence type="ECO:0000256" key="3">
    <source>
        <dbReference type="ARBA" id="ARBA00023054"/>
    </source>
</evidence>
<evidence type="ECO:0000259" key="7">
    <source>
        <dbReference type="PROSITE" id="PS50067"/>
    </source>
</evidence>
<dbReference type="GO" id="GO:0007018">
    <property type="term" value="P:microtubule-based movement"/>
    <property type="evidence" value="ECO:0007669"/>
    <property type="project" value="InterPro"/>
</dbReference>
<dbReference type="Proteomes" id="UP000284403">
    <property type="component" value="Unassembled WGS sequence"/>
</dbReference>
<dbReference type="InterPro" id="IPR019821">
    <property type="entry name" value="Kinesin_motor_CS"/>
</dbReference>
<dbReference type="InterPro" id="IPR036961">
    <property type="entry name" value="Kinesin_motor_dom_sf"/>
</dbReference>
<evidence type="ECO:0000256" key="1">
    <source>
        <dbReference type="ARBA" id="ARBA00022741"/>
    </source>
</evidence>
<comment type="similarity">
    <text evidence="5">Belongs to the TRAFAC class myosin-kinesin ATPase superfamily. Kinesin family.</text>
</comment>
<dbReference type="InterPro" id="IPR001752">
    <property type="entry name" value="Kinesin_motor_dom"/>
</dbReference>
<dbReference type="Gene3D" id="3.40.850.10">
    <property type="entry name" value="Kinesin motor domain"/>
    <property type="match status" value="1"/>
</dbReference>
<dbReference type="PROSITE" id="PS00411">
    <property type="entry name" value="KINESIN_MOTOR_1"/>
    <property type="match status" value="1"/>
</dbReference>
<dbReference type="SMART" id="SM00129">
    <property type="entry name" value="KISc"/>
    <property type="match status" value="1"/>
</dbReference>
<dbReference type="Gene3D" id="2.60.200.20">
    <property type="match status" value="1"/>
</dbReference>
<dbReference type="Gene3D" id="3.40.50.300">
    <property type="entry name" value="P-loop containing nucleotide triphosphate hydrolases"/>
    <property type="match status" value="1"/>
</dbReference>
<dbReference type="EMBL" id="MKKU01000615">
    <property type="protein sequence ID" value="RNF06012.1"/>
    <property type="molecule type" value="Genomic_DNA"/>
</dbReference>
<dbReference type="InterPro" id="IPR027417">
    <property type="entry name" value="P-loop_NTPase"/>
</dbReference>
<evidence type="ECO:0000256" key="5">
    <source>
        <dbReference type="PROSITE-ProRule" id="PRU00283"/>
    </source>
</evidence>
<dbReference type="PANTHER" id="PTHR47117">
    <property type="entry name" value="STAR-RELATED LIPID TRANSFER PROTEIN 9"/>
    <property type="match status" value="1"/>
</dbReference>
<feature type="region of interest" description="Disordered" evidence="6">
    <location>
        <begin position="693"/>
        <end position="713"/>
    </location>
</feature>
<organism evidence="8 9">
    <name type="scientific">Trypanosoma conorhini</name>
    <dbReference type="NCBI Taxonomy" id="83891"/>
    <lineage>
        <taxon>Eukaryota</taxon>
        <taxon>Discoba</taxon>
        <taxon>Euglenozoa</taxon>
        <taxon>Kinetoplastea</taxon>
        <taxon>Metakinetoplastina</taxon>
        <taxon>Trypanosomatida</taxon>
        <taxon>Trypanosomatidae</taxon>
        <taxon>Trypanosoma</taxon>
    </lineage>
</organism>
<keyword evidence="4 5" id="KW-0505">Motor protein</keyword>
<keyword evidence="3" id="KW-0175">Coiled coil</keyword>
<feature type="binding site" evidence="5">
    <location>
        <begin position="105"/>
        <end position="112"/>
    </location>
    <ligand>
        <name>ATP</name>
        <dbReference type="ChEBI" id="CHEBI:30616"/>
    </ligand>
</feature>
<dbReference type="GO" id="GO:0005524">
    <property type="term" value="F:ATP binding"/>
    <property type="evidence" value="ECO:0007669"/>
    <property type="project" value="UniProtKB-UniRule"/>
</dbReference>
<dbReference type="SUPFAM" id="SSF49879">
    <property type="entry name" value="SMAD/FHA domain"/>
    <property type="match status" value="1"/>
</dbReference>
<gene>
    <name evidence="8" type="ORF">Tco025E_07678</name>
</gene>
<accession>A0A422NKI7</accession>
<feature type="region of interest" description="Disordered" evidence="6">
    <location>
        <begin position="1182"/>
        <end position="1204"/>
    </location>
</feature>
<dbReference type="InterPro" id="IPR008984">
    <property type="entry name" value="SMAD_FHA_dom_sf"/>
</dbReference>
<dbReference type="GO" id="GO:0003777">
    <property type="term" value="F:microtubule motor activity"/>
    <property type="evidence" value="ECO:0007669"/>
    <property type="project" value="InterPro"/>
</dbReference>
<evidence type="ECO:0000313" key="9">
    <source>
        <dbReference type="Proteomes" id="UP000284403"/>
    </source>
</evidence>
<comment type="caution">
    <text evidence="8">The sequence shown here is derived from an EMBL/GenBank/DDBJ whole genome shotgun (WGS) entry which is preliminary data.</text>
</comment>
<dbReference type="InterPro" id="IPR000253">
    <property type="entry name" value="FHA_dom"/>
</dbReference>
<evidence type="ECO:0000313" key="8">
    <source>
        <dbReference type="EMBL" id="RNF06012.1"/>
    </source>
</evidence>
<evidence type="ECO:0000256" key="6">
    <source>
        <dbReference type="SAM" id="MobiDB-lite"/>
    </source>
</evidence>
<feature type="domain" description="Kinesin motor" evidence="7">
    <location>
        <begin position="11"/>
        <end position="385"/>
    </location>
</feature>
<dbReference type="GO" id="GO:0008017">
    <property type="term" value="F:microtubule binding"/>
    <property type="evidence" value="ECO:0007669"/>
    <property type="project" value="InterPro"/>
</dbReference>
<reference evidence="8 9" key="1">
    <citation type="journal article" date="2018" name="BMC Genomics">
        <title>Genomic comparison of Trypanosoma conorhini and Trypanosoma rangeli to Trypanosoma cruzi strains of high and low virulence.</title>
        <authorList>
            <person name="Bradwell K.R."/>
            <person name="Koparde V.N."/>
            <person name="Matveyev A.V."/>
            <person name="Serrano M.G."/>
            <person name="Alves J.M."/>
            <person name="Parikh H."/>
            <person name="Huang B."/>
            <person name="Lee V."/>
            <person name="Espinosa-Alvarez O."/>
            <person name="Ortiz P.A."/>
            <person name="Costa-Martins A.G."/>
            <person name="Teixeira M.M."/>
            <person name="Buck G.A."/>
        </authorList>
    </citation>
    <scope>NUCLEOTIDE SEQUENCE [LARGE SCALE GENOMIC DNA]</scope>
    <source>
        <strain evidence="8 9">025E</strain>
    </source>
</reference>
<keyword evidence="1 5" id="KW-0547">Nucleotide-binding</keyword>
<dbReference type="PROSITE" id="PS50067">
    <property type="entry name" value="KINESIN_MOTOR_2"/>
    <property type="match status" value="1"/>
</dbReference>
<sequence length="1536" mass="168978">MPPAARAEEGRITVCVRARPLSEREKRLNSPSCLLFHEGKVVRIFKTGCPGDGAGGINEADAAKVFAFDHAYDSDVTQASVYEDLGLPVLASSFKGFNTCIFAYGQTGSGKSYSMMGPSGGRDVFVDPGIIPRLSKGLFAIVQERQAKNQNDREAARANAVEEHALPPELNTIVLVSYLEIYQERVNCLLNSKLENLKVREHPVLGVYVEGLSEVKVSSEEEMMQVMERGNQDRHTAATKMNDRSSRSHAIFAISLIQERKSLTKDGKSTSTVLRAKISLVDLAGSERAKSTGAEGDTLREGANINRSLTVLGQVINALAQVSKQKSDAAGSRHVPYRDSTLTFILKESLGGNSKTFMLSTLSPAAANYEETLSTLRYADRAKAIVTRAIINESPGDKKIRELQEEVRVLREKMQHYEELVAHGGVVSSFPVCGSQGATNNTDKNGESTAIVEDDMIYAHAKTPRQAGDAAALERELRRSETLIQHLVANKGISLEASTPLTAYPFIPTIRVNRNDPFLLNMDGVGDWVVEYLFAGTTYLGSEASATENNTRCIVISGEQTAGIAPRHCCFVRQESGDVLLRPLDDNLTYIDDDPDPVDEDTPLKSGTVVCLGDEYVQFKFIDPSAPQPMARRRNVRSTEPSSINASGLNAKSSPLFPSQGLKSSPMAAGAGGGMVGYPNVPALRLKEALQRGQAHGTRVTNVHRDPMTPTGRCMATPGAVSMVGITPRTTRTTGRVVISPSDELTVMYRHTFLFIGASNSGKSAFRENLQKPDRWYSMFANDKLHVRPTFGVDSSLIETAAGKQSVQMNLMELSGNGCFSFFEGLLPTRRVTYVLCFSLQEMPSLETLQPILEFILCRTSSRDATVVLIGTYLDKFRLDEAELSQLFATIEAEINNYFRLVQAIPEKRPSVVGRFAVDNIARVVVSPGFAKMRRFPELLCWFGEQALQRCRNDAEFPNAEVPLRALALSKKIRELAREGQWYLTSASYKAIAKAVDTRYGLSRDDLHRHTQLLVSWGVLHHYFRHLTMKKYVMVDVKWVFRVVAVLSSCAPSLGFGIEPSTSWKPLPLIKCQSLMEKMQDVLPFDVAAVLASDVYSVLDRGVLSIKTAMLLFRGVMADKGFDFCSLTGLLEVLRSYDFVIMGSRLKFSSFMGDLAEDTSLGRRDAALTTGTDHVASTALGRTAADDEAVEEEEEEEATTPAASSSSVEMFLLIPACFNSQPPSAFNVHLPSFLFGPFYRFTLNIVPRNFFSCVMSRVAHLAEKIYLGPVSARQVPVEDLVGGECDGITITGSIHNSFLDHDARKSEASGVGEGTTGKSTGMTSMVDKSHFWESTAWVISSARSRALIRMVQHSLLITFHDLDDDEGFYNGLLHVVRNLVYESPGVQCEESILCSLDFMDEGEKASEVHGDRVYWRGVDENLNSLEKIRQREQFALMTARGTTSRMRRGAGRLRNTADDTMNNEDGAMLIPFVRNRTELIDVEASVCRVCEDSLLTNEVLRGVSEALHAMNNAQRRGSGAGQCRAMDRLVDVLAQA</sequence>
<feature type="compositionally biased region" description="Acidic residues" evidence="6">
    <location>
        <begin position="1186"/>
        <end position="1198"/>
    </location>
</feature>
<evidence type="ECO:0000256" key="4">
    <source>
        <dbReference type="ARBA" id="ARBA00023175"/>
    </source>
</evidence>
<proteinExistence type="inferred from homology"/>
<name>A0A422NKI7_9TRYP</name>
<dbReference type="Pfam" id="PF00225">
    <property type="entry name" value="Kinesin"/>
    <property type="match status" value="1"/>
</dbReference>
<dbReference type="GeneID" id="40321289"/>
<feature type="region of interest" description="Disordered" evidence="6">
    <location>
        <begin position="628"/>
        <end position="655"/>
    </location>
</feature>
<dbReference type="RefSeq" id="XP_029225368.1">
    <property type="nucleotide sequence ID" value="XM_029374538.1"/>
</dbReference>
<keyword evidence="2 5" id="KW-0067">ATP-binding</keyword>